<dbReference type="Proteomes" id="UP000580856">
    <property type="component" value="Unassembled WGS sequence"/>
</dbReference>
<evidence type="ECO:0000259" key="1">
    <source>
        <dbReference type="Pfam" id="PF01370"/>
    </source>
</evidence>
<dbReference type="InterPro" id="IPR050177">
    <property type="entry name" value="Lipid_A_modif_metabolic_enz"/>
</dbReference>
<dbReference type="Gene3D" id="3.40.50.720">
    <property type="entry name" value="NAD(P)-binding Rossmann-like Domain"/>
    <property type="match status" value="1"/>
</dbReference>
<dbReference type="SUPFAM" id="SSF51735">
    <property type="entry name" value="NAD(P)-binding Rossmann-fold domains"/>
    <property type="match status" value="1"/>
</dbReference>
<dbReference type="AlphaFoldDB" id="A0A846QM79"/>
<comment type="caution">
    <text evidence="2">The sequence shown here is derived from an EMBL/GenBank/DDBJ whole genome shotgun (WGS) entry which is preliminary data.</text>
</comment>
<gene>
    <name evidence="2" type="ORF">GGQ74_002908</name>
</gene>
<dbReference type="PANTHER" id="PTHR43245:SF23">
    <property type="entry name" value="NAD(P)-BINDING DOMAIN-CONTAINING PROTEIN"/>
    <property type="match status" value="1"/>
</dbReference>
<dbReference type="PANTHER" id="PTHR43245">
    <property type="entry name" value="BIFUNCTIONAL POLYMYXIN RESISTANCE PROTEIN ARNA"/>
    <property type="match status" value="1"/>
</dbReference>
<dbReference type="InterPro" id="IPR001509">
    <property type="entry name" value="Epimerase_deHydtase"/>
</dbReference>
<reference evidence="2 3" key="1">
    <citation type="submission" date="2020-03" db="EMBL/GenBank/DDBJ databases">
        <title>Genomic Encyclopedia of Type Strains, Phase IV (KMG-IV): sequencing the most valuable type-strain genomes for metagenomic binning, comparative biology and taxonomic classification.</title>
        <authorList>
            <person name="Goeker M."/>
        </authorList>
    </citation>
    <scope>NUCLEOTIDE SEQUENCE [LARGE SCALE GENOMIC DNA]</scope>
    <source>
        <strain evidence="2 3">DSM 24233</strain>
    </source>
</reference>
<dbReference type="EMBL" id="JAATJA010000004">
    <property type="protein sequence ID" value="NJB69211.1"/>
    <property type="molecule type" value="Genomic_DNA"/>
</dbReference>
<organism evidence="2 3">
    <name type="scientific">Desulfobaculum xiamenense</name>
    <dbReference type="NCBI Taxonomy" id="995050"/>
    <lineage>
        <taxon>Bacteria</taxon>
        <taxon>Pseudomonadati</taxon>
        <taxon>Thermodesulfobacteriota</taxon>
        <taxon>Desulfovibrionia</taxon>
        <taxon>Desulfovibrionales</taxon>
        <taxon>Desulfovibrionaceae</taxon>
        <taxon>Desulfobaculum</taxon>
    </lineage>
</organism>
<protein>
    <submittedName>
        <fullName evidence="2">Nucleoside-diphosphate-sugar epimerase</fullName>
    </submittedName>
</protein>
<feature type="domain" description="NAD-dependent epimerase/dehydratase" evidence="1">
    <location>
        <begin position="4"/>
        <end position="237"/>
    </location>
</feature>
<evidence type="ECO:0000313" key="3">
    <source>
        <dbReference type="Proteomes" id="UP000580856"/>
    </source>
</evidence>
<proteinExistence type="predicted"/>
<dbReference type="CDD" id="cd08946">
    <property type="entry name" value="SDR_e"/>
    <property type="match status" value="1"/>
</dbReference>
<name>A0A846QM79_9BACT</name>
<dbReference type="InterPro" id="IPR036291">
    <property type="entry name" value="NAD(P)-bd_dom_sf"/>
</dbReference>
<sequence length="342" mass="37388">MATVLVTGSGGYIGTALVDRLLADGHRVIGMDRYFFGTGLLGDTVDHPGFTLVREDVRSCRVEHFAGVDAVCDLAALSNDPAGDLDPTLTQDINFHGRAHVAATARRAGVRRYVLASSCSVYGRGEGVLDEDSPPRPVSEYARANLAAEKAVLELSSPDFAVTALRQSTVYGLSKRMRFDLVINLMTLNAVERGVLNVLGGGTQWRPLVHVLDAVEAFALVLGADPALVGGRVFNVGSDAQNYRILTVAYMVRERLPFPVRVDLTPSDPDHRDYNVSFVRIRDVLGFTPRHTPHEAVDDIYEAIKLGRVDTGPRTVTVKWYRYLLDADRVLSEVKLDGRLLA</sequence>
<dbReference type="RefSeq" id="WP_167942301.1">
    <property type="nucleotide sequence ID" value="NZ_JAATJA010000004.1"/>
</dbReference>
<dbReference type="Pfam" id="PF01370">
    <property type="entry name" value="Epimerase"/>
    <property type="match status" value="1"/>
</dbReference>
<accession>A0A846QM79</accession>
<evidence type="ECO:0000313" key="2">
    <source>
        <dbReference type="EMBL" id="NJB69211.1"/>
    </source>
</evidence>
<keyword evidence="3" id="KW-1185">Reference proteome</keyword>